<dbReference type="Pfam" id="PF19502">
    <property type="entry name" value="DUF6036"/>
    <property type="match status" value="1"/>
</dbReference>
<proteinExistence type="predicted"/>
<dbReference type="AlphaFoldDB" id="A0A127FA24"/>
<dbReference type="InterPro" id="IPR045792">
    <property type="entry name" value="DUF6036"/>
</dbReference>
<evidence type="ECO:0000313" key="3">
    <source>
        <dbReference type="Proteomes" id="UP000070250"/>
    </source>
</evidence>
<accession>A0A127FA24</accession>
<reference evidence="2 3" key="1">
    <citation type="submission" date="2015-06" db="EMBL/GenBank/DDBJ databases">
        <title>A Comprehensive Approach to Explore the Metabolic and Phylogenetic Diversity of Bacterial Steroid Degradation in the Environment: Testosterone as an Example.</title>
        <authorList>
            <person name="Yang F.-C."/>
            <person name="Chen Y.-L."/>
            <person name="Yu C.-P."/>
            <person name="Tang S.-L."/>
            <person name="Wang P.-H."/>
            <person name="Ismail W."/>
            <person name="Wang C.-H."/>
            <person name="Yang C.-Y."/>
            <person name="Chiang Y.-R."/>
        </authorList>
    </citation>
    <scope>NUCLEOTIDE SEQUENCE [LARGE SCALE GENOMIC DNA]</scope>
    <source>
        <strain evidence="2 3">DSM 18526</strain>
    </source>
</reference>
<sequence>MRPEAEPIEPWRSLLRDLDGLLKGPVELRCLGGFVVTQQYGIGRETSDIDFLTIVAQSPEDDVEALAGLGSKLYRKYRLYMQHAGVATPPADYEKRLTRMFPAAAWKRLQLLALDATDLALSKLERNAERDREDFLRLARAGYIDRQVLKDRYYKELRPYLLSRISWHDKTLELWLEMAWPTA</sequence>
<dbReference type="EMBL" id="CP011971">
    <property type="protein sequence ID" value="AMN46455.1"/>
    <property type="molecule type" value="Genomic_DNA"/>
</dbReference>
<gene>
    <name evidence="2" type="ORF">ACG33_04940</name>
</gene>
<name>A0A127FA24_STEDE</name>
<organism evidence="2 3">
    <name type="scientific">Steroidobacter denitrificans</name>
    <dbReference type="NCBI Taxonomy" id="465721"/>
    <lineage>
        <taxon>Bacteria</taxon>
        <taxon>Pseudomonadati</taxon>
        <taxon>Pseudomonadota</taxon>
        <taxon>Gammaproteobacteria</taxon>
        <taxon>Steroidobacterales</taxon>
        <taxon>Steroidobacteraceae</taxon>
        <taxon>Steroidobacter</taxon>
    </lineage>
</organism>
<protein>
    <recommendedName>
        <fullName evidence="1">DUF6036 domain-containing protein</fullName>
    </recommendedName>
</protein>
<evidence type="ECO:0000259" key="1">
    <source>
        <dbReference type="Pfam" id="PF19502"/>
    </source>
</evidence>
<dbReference type="Proteomes" id="UP000070250">
    <property type="component" value="Chromosome"/>
</dbReference>
<dbReference type="STRING" id="465721.ACG33_04940"/>
<dbReference type="KEGG" id="sdf:ACG33_04940"/>
<keyword evidence="3" id="KW-1185">Reference proteome</keyword>
<evidence type="ECO:0000313" key="2">
    <source>
        <dbReference type="EMBL" id="AMN46455.1"/>
    </source>
</evidence>
<feature type="domain" description="DUF6036" evidence="1">
    <location>
        <begin position="31"/>
        <end position="164"/>
    </location>
</feature>